<protein>
    <submittedName>
        <fullName evidence="2">Uncharacterized protein</fullName>
    </submittedName>
</protein>
<sequence>MKCIIATAALALTFTGAHAKVIGQMQEGAAATITFTDLACKGGALSPPALKSAPGYSVFMIGGGKMVLSGCWTEYSGAIKVVWQGVSNGNGLAVFGGIQEAQFDKSVISSFEPSESVNGPLEPTQAPVPEYHMPPPLPAAEVAKREAAGKVKARLEAYGAIARKAGLAYEADAGKGLVQFTTARCSAADGVGNLAVYLTASFQVTGVGCWTESESKVTINWVPMDSHQKAQSGYISVDKLTKFGN</sequence>
<name>A0ABX2C1G4_9BURK</name>
<dbReference type="RefSeq" id="WP_172317159.1">
    <property type="nucleotide sequence ID" value="NZ_WOEY01000148.1"/>
</dbReference>
<keyword evidence="3" id="KW-1185">Reference proteome</keyword>
<organism evidence="2 3">
    <name type="scientific">Paraburkholderia solitsugae</name>
    <dbReference type="NCBI Taxonomy" id="2675748"/>
    <lineage>
        <taxon>Bacteria</taxon>
        <taxon>Pseudomonadati</taxon>
        <taxon>Pseudomonadota</taxon>
        <taxon>Betaproteobacteria</taxon>
        <taxon>Burkholderiales</taxon>
        <taxon>Burkholderiaceae</taxon>
        <taxon>Paraburkholderia</taxon>
    </lineage>
</organism>
<comment type="caution">
    <text evidence="2">The sequence shown here is derived from an EMBL/GenBank/DDBJ whole genome shotgun (WGS) entry which is preliminary data.</text>
</comment>
<gene>
    <name evidence="2" type="ORF">GNZ12_37360</name>
</gene>
<evidence type="ECO:0000313" key="3">
    <source>
        <dbReference type="Proteomes" id="UP000652198"/>
    </source>
</evidence>
<dbReference type="EMBL" id="WOEY01000148">
    <property type="protein sequence ID" value="NPT46881.1"/>
    <property type="molecule type" value="Genomic_DNA"/>
</dbReference>
<feature type="chain" id="PRO_5047111756" evidence="1">
    <location>
        <begin position="20"/>
        <end position="245"/>
    </location>
</feature>
<proteinExistence type="predicted"/>
<feature type="signal peptide" evidence="1">
    <location>
        <begin position="1"/>
        <end position="19"/>
    </location>
</feature>
<evidence type="ECO:0000256" key="1">
    <source>
        <dbReference type="SAM" id="SignalP"/>
    </source>
</evidence>
<evidence type="ECO:0000313" key="2">
    <source>
        <dbReference type="EMBL" id="NPT46881.1"/>
    </source>
</evidence>
<reference evidence="2 3" key="1">
    <citation type="submission" date="2019-11" db="EMBL/GenBank/DDBJ databases">
        <title>Metabolism of dissolved organic matter in forest soils.</title>
        <authorList>
            <person name="Cyle K.T."/>
            <person name="Wilhelm R.C."/>
            <person name="Martinez C.E."/>
        </authorList>
    </citation>
    <scope>NUCLEOTIDE SEQUENCE [LARGE SCALE GENOMIC DNA]</scope>
    <source>
        <strain evidence="2 3">1N</strain>
    </source>
</reference>
<keyword evidence="1" id="KW-0732">Signal</keyword>
<dbReference type="Proteomes" id="UP000652198">
    <property type="component" value="Unassembled WGS sequence"/>
</dbReference>
<accession>A0ABX2C1G4</accession>